<reference evidence="1" key="1">
    <citation type="thesis" date="2021" institute="BYU ScholarsArchive" country="Provo, UT, USA">
        <title>Applications of and Algorithms for Genome Assembly and Genomic Analyses with an Emphasis on Marine Teleosts.</title>
        <authorList>
            <person name="Pickett B.D."/>
        </authorList>
    </citation>
    <scope>NUCLEOTIDE SEQUENCE</scope>
    <source>
        <strain evidence="1">HI-2016</strain>
    </source>
</reference>
<comment type="caution">
    <text evidence="1">The sequence shown here is derived from an EMBL/GenBank/DDBJ whole genome shotgun (WGS) entry which is preliminary data.</text>
</comment>
<protein>
    <submittedName>
        <fullName evidence="1">Uncharacterized protein</fullName>
    </submittedName>
</protein>
<dbReference type="EMBL" id="JAFBMS010000002">
    <property type="protein sequence ID" value="KAG9354743.1"/>
    <property type="molecule type" value="Genomic_DNA"/>
</dbReference>
<name>A0A8T2PTS2_9TELE</name>
<sequence length="61" mass="6863">MLAEVVEVAVVALAAAPLTRAAWLFQTVFLLRTLMFHYEQYTELRYTCAANTIVSLIQTLS</sequence>
<dbReference type="Proteomes" id="UP000824540">
    <property type="component" value="Unassembled WGS sequence"/>
</dbReference>
<dbReference type="AlphaFoldDB" id="A0A8T2PTS2"/>
<evidence type="ECO:0000313" key="1">
    <source>
        <dbReference type="EMBL" id="KAG9354743.1"/>
    </source>
</evidence>
<accession>A0A8T2PTS2</accession>
<proteinExistence type="predicted"/>
<organism evidence="1 2">
    <name type="scientific">Albula glossodonta</name>
    <name type="common">roundjaw bonefish</name>
    <dbReference type="NCBI Taxonomy" id="121402"/>
    <lineage>
        <taxon>Eukaryota</taxon>
        <taxon>Metazoa</taxon>
        <taxon>Chordata</taxon>
        <taxon>Craniata</taxon>
        <taxon>Vertebrata</taxon>
        <taxon>Euteleostomi</taxon>
        <taxon>Actinopterygii</taxon>
        <taxon>Neopterygii</taxon>
        <taxon>Teleostei</taxon>
        <taxon>Albuliformes</taxon>
        <taxon>Albulidae</taxon>
        <taxon>Albula</taxon>
    </lineage>
</organism>
<evidence type="ECO:0000313" key="2">
    <source>
        <dbReference type="Proteomes" id="UP000824540"/>
    </source>
</evidence>
<gene>
    <name evidence="1" type="ORF">JZ751_001456</name>
</gene>
<keyword evidence="2" id="KW-1185">Reference proteome</keyword>